<evidence type="ECO:0000256" key="1">
    <source>
        <dbReference type="SAM" id="MobiDB-lite"/>
    </source>
</evidence>
<dbReference type="Gene3D" id="2.130.10.10">
    <property type="entry name" value="YVTN repeat-like/Quinoprotein amine dehydrogenase"/>
    <property type="match status" value="2"/>
</dbReference>
<dbReference type="Pfam" id="PF13360">
    <property type="entry name" value="PQQ_2"/>
    <property type="match status" value="1"/>
</dbReference>
<accession>A0ABD5PKN2</accession>
<evidence type="ECO:0000313" key="3">
    <source>
        <dbReference type="EMBL" id="MFC4540601.1"/>
    </source>
</evidence>
<evidence type="ECO:0000259" key="2">
    <source>
        <dbReference type="Pfam" id="PF13360"/>
    </source>
</evidence>
<feature type="compositionally biased region" description="Polar residues" evidence="1">
    <location>
        <begin position="44"/>
        <end position="58"/>
    </location>
</feature>
<name>A0ABD5PKN2_9EURY</name>
<dbReference type="InterPro" id="IPR002372">
    <property type="entry name" value="PQQ_rpt_dom"/>
</dbReference>
<feature type="region of interest" description="Disordered" evidence="1">
    <location>
        <begin position="1"/>
        <end position="81"/>
    </location>
</feature>
<proteinExistence type="predicted"/>
<dbReference type="AlphaFoldDB" id="A0ABD5PKN2"/>
<dbReference type="InterPro" id="IPR011047">
    <property type="entry name" value="Quinoprotein_ADH-like_sf"/>
</dbReference>
<organism evidence="3 4">
    <name type="scientific">Halosolutus amylolyticus</name>
    <dbReference type="NCBI Taxonomy" id="2932267"/>
    <lineage>
        <taxon>Archaea</taxon>
        <taxon>Methanobacteriati</taxon>
        <taxon>Methanobacteriota</taxon>
        <taxon>Stenosarchaea group</taxon>
        <taxon>Halobacteria</taxon>
        <taxon>Halobacteriales</taxon>
        <taxon>Natrialbaceae</taxon>
        <taxon>Halosolutus</taxon>
    </lineage>
</organism>
<dbReference type="Proteomes" id="UP001595898">
    <property type="component" value="Unassembled WGS sequence"/>
</dbReference>
<dbReference type="SUPFAM" id="SSF50998">
    <property type="entry name" value="Quinoprotein alcohol dehydrogenase-like"/>
    <property type="match status" value="2"/>
</dbReference>
<dbReference type="PANTHER" id="PTHR34512">
    <property type="entry name" value="CELL SURFACE PROTEIN"/>
    <property type="match status" value="1"/>
</dbReference>
<dbReference type="SMART" id="SM00564">
    <property type="entry name" value="PQQ"/>
    <property type="match status" value="5"/>
</dbReference>
<dbReference type="PANTHER" id="PTHR34512:SF30">
    <property type="entry name" value="OUTER MEMBRANE PROTEIN ASSEMBLY FACTOR BAMB"/>
    <property type="match status" value="1"/>
</dbReference>
<dbReference type="RefSeq" id="WP_250138768.1">
    <property type="nucleotide sequence ID" value="NZ_JALIQP010000001.1"/>
</dbReference>
<dbReference type="InterPro" id="IPR015943">
    <property type="entry name" value="WD40/YVTN_repeat-like_dom_sf"/>
</dbReference>
<sequence length="392" mass="40086">MISAVGAGCLSALGGDDDPDGTGEGDAADDGPADDEDDDGAADSTSLGWPSFQGSPGNTGVAGPVDAPTTEPTERWDASLPGAVTDQVAIVDGTVYACSDAGTVHAIDVASGDEQWSTTVDEDGGQSQCPCVVGDRLVLGTESGSLVALDREDGTERWTTALPGPVSGPTAAGGTVYVGTREDPVCRAVDASSGDVRWTFDPDPAVDVVDYPAVTDDLVYVGAEDTSVLDGRLYALDRATGTERWSHEGARMQPPTVAGEHVAAPSLQVTIYDHAGGERGGFGFAGHVLSSPAATADAYFVGSTGGRLAAMRRRESGTHWNVDVGRRPVSAPAITDDAVYVTSGGPVLQAIDRDRGDERWSRSLDGEFASGPAVAGDVVVVGTDTGRLVAFE</sequence>
<dbReference type="InterPro" id="IPR018391">
    <property type="entry name" value="PQQ_b-propeller_rpt"/>
</dbReference>
<keyword evidence="4" id="KW-1185">Reference proteome</keyword>
<reference evidence="3 4" key="1">
    <citation type="journal article" date="2019" name="Int. J. Syst. Evol. Microbiol.">
        <title>The Global Catalogue of Microorganisms (GCM) 10K type strain sequencing project: providing services to taxonomists for standard genome sequencing and annotation.</title>
        <authorList>
            <consortium name="The Broad Institute Genomics Platform"/>
            <consortium name="The Broad Institute Genome Sequencing Center for Infectious Disease"/>
            <person name="Wu L."/>
            <person name="Ma J."/>
        </authorList>
    </citation>
    <scope>NUCLEOTIDE SEQUENCE [LARGE SCALE GENOMIC DNA]</scope>
    <source>
        <strain evidence="3 4">WLHS5</strain>
    </source>
</reference>
<evidence type="ECO:0000313" key="4">
    <source>
        <dbReference type="Proteomes" id="UP001595898"/>
    </source>
</evidence>
<gene>
    <name evidence="3" type="ORF">ACFO5R_01510</name>
</gene>
<comment type="caution">
    <text evidence="3">The sequence shown here is derived from an EMBL/GenBank/DDBJ whole genome shotgun (WGS) entry which is preliminary data.</text>
</comment>
<feature type="compositionally biased region" description="Acidic residues" evidence="1">
    <location>
        <begin position="15"/>
        <end position="41"/>
    </location>
</feature>
<feature type="domain" description="Pyrrolo-quinoline quinone repeat" evidence="2">
    <location>
        <begin position="101"/>
        <end position="314"/>
    </location>
</feature>
<protein>
    <submittedName>
        <fullName evidence="3">PQQ-binding-like beta-propeller repeat protein</fullName>
    </submittedName>
</protein>
<dbReference type="EMBL" id="JBHSFA010000002">
    <property type="protein sequence ID" value="MFC4540601.1"/>
    <property type="molecule type" value="Genomic_DNA"/>
</dbReference>